<dbReference type="PANTHER" id="PTHR23111">
    <property type="entry name" value="ZINC FINGER PROTEIN"/>
    <property type="match status" value="1"/>
</dbReference>
<reference evidence="2 3" key="1">
    <citation type="submission" date="2018-10" db="EMBL/GenBank/DDBJ databases">
        <title>A high-quality apple genome assembly.</title>
        <authorList>
            <person name="Hu J."/>
        </authorList>
    </citation>
    <scope>NUCLEOTIDE SEQUENCE [LARGE SCALE GENOMIC DNA]</scope>
    <source>
        <strain evidence="3">cv. HFTH1</strain>
        <tissue evidence="2">Young leaf</tissue>
    </source>
</reference>
<keyword evidence="3" id="KW-1185">Reference proteome</keyword>
<accession>A0A498HHY2</accession>
<dbReference type="AlphaFoldDB" id="A0A498HHY2"/>
<evidence type="ECO:0000313" key="3">
    <source>
        <dbReference type="Proteomes" id="UP000290289"/>
    </source>
</evidence>
<evidence type="ECO:0000256" key="1">
    <source>
        <dbReference type="SAM" id="MobiDB-lite"/>
    </source>
</evidence>
<organism evidence="2 3">
    <name type="scientific">Malus domestica</name>
    <name type="common">Apple</name>
    <name type="synonym">Pyrus malus</name>
    <dbReference type="NCBI Taxonomy" id="3750"/>
    <lineage>
        <taxon>Eukaryota</taxon>
        <taxon>Viridiplantae</taxon>
        <taxon>Streptophyta</taxon>
        <taxon>Embryophyta</taxon>
        <taxon>Tracheophyta</taxon>
        <taxon>Spermatophyta</taxon>
        <taxon>Magnoliopsida</taxon>
        <taxon>eudicotyledons</taxon>
        <taxon>Gunneridae</taxon>
        <taxon>Pentapetalae</taxon>
        <taxon>rosids</taxon>
        <taxon>fabids</taxon>
        <taxon>Rosales</taxon>
        <taxon>Rosaceae</taxon>
        <taxon>Amygdaloideae</taxon>
        <taxon>Maleae</taxon>
        <taxon>Malus</taxon>
    </lineage>
</organism>
<dbReference type="GO" id="GO:0005737">
    <property type="term" value="C:cytoplasm"/>
    <property type="evidence" value="ECO:0007669"/>
    <property type="project" value="TreeGrafter"/>
</dbReference>
<gene>
    <name evidence="2" type="ORF">DVH24_007596</name>
</gene>
<sequence length="393" mass="45465">MQGFKLQTNITVIPCLFRQNQKTLNRYLSNVQASKSRPWLSLSFPQNPLQSPKIPLPNFLISQPQRNSSSQSKARLHSQRSHRALTMICLRLPQKLFTDFDLKYDVCMLDLCSLNSLRCQDVINERYPDHFQMWMPEPKETERTYVKAREDGGRTVDVMRFLLTYGLDPVIGTVENKPCLNKMVKESVRRLLKQMVEFEYSTENIDSNPPKCTTTRIKRVALVSDHSIPQEKGQISSNEASRLAWPHSKCLFRCRCLQCKEKTPNRQINPCKFYFKRNMVCLECDHKRPKAAHSSEISAEPVCDDGGYLKKLKSLNSTKKMTPAIEVRRNCLRIHKKGTLWKLKMLERSKGALTHKANNNESRYVKISKRLELSDSTDDEEMSEWFGGGGNQD</sequence>
<name>A0A498HHY2_MALDO</name>
<protein>
    <submittedName>
        <fullName evidence="2">Uncharacterized protein</fullName>
    </submittedName>
</protein>
<evidence type="ECO:0000313" key="2">
    <source>
        <dbReference type="EMBL" id="RXH70340.1"/>
    </source>
</evidence>
<dbReference type="PANTHER" id="PTHR23111:SF23">
    <property type="entry name" value="RAN BP2_NZF ZINC FINGER-LIKE SUPERFAMILY PROTEIN"/>
    <property type="match status" value="1"/>
</dbReference>
<proteinExistence type="predicted"/>
<dbReference type="GO" id="GO:0003729">
    <property type="term" value="F:mRNA binding"/>
    <property type="evidence" value="ECO:0007669"/>
    <property type="project" value="TreeGrafter"/>
</dbReference>
<comment type="caution">
    <text evidence="2">The sequence shown here is derived from an EMBL/GenBank/DDBJ whole genome shotgun (WGS) entry which is preliminary data.</text>
</comment>
<dbReference type="EMBL" id="RDQH01000342">
    <property type="protein sequence ID" value="RXH70340.1"/>
    <property type="molecule type" value="Genomic_DNA"/>
</dbReference>
<feature type="region of interest" description="Disordered" evidence="1">
    <location>
        <begin position="374"/>
        <end position="393"/>
    </location>
</feature>
<dbReference type="Proteomes" id="UP000290289">
    <property type="component" value="Chromosome 16"/>
</dbReference>